<evidence type="ECO:0000259" key="7">
    <source>
        <dbReference type="Pfam" id="PF01061"/>
    </source>
</evidence>
<dbReference type="Pfam" id="PF01061">
    <property type="entry name" value="ABC2_membrane"/>
    <property type="match status" value="1"/>
</dbReference>
<organism evidence="8 9">
    <name type="scientific">Phytophthora megakarya</name>
    <dbReference type="NCBI Taxonomy" id="4795"/>
    <lineage>
        <taxon>Eukaryota</taxon>
        <taxon>Sar</taxon>
        <taxon>Stramenopiles</taxon>
        <taxon>Oomycota</taxon>
        <taxon>Peronosporomycetes</taxon>
        <taxon>Peronosporales</taxon>
        <taxon>Peronosporaceae</taxon>
        <taxon>Phytophthora</taxon>
    </lineage>
</organism>
<keyword evidence="4 6" id="KW-1133">Transmembrane helix</keyword>
<dbReference type="PANTHER" id="PTHR19241">
    <property type="entry name" value="ATP-BINDING CASSETTE TRANSPORTER"/>
    <property type="match status" value="1"/>
</dbReference>
<feature type="transmembrane region" description="Helical" evidence="6">
    <location>
        <begin position="271"/>
        <end position="292"/>
    </location>
</feature>
<evidence type="ECO:0000256" key="6">
    <source>
        <dbReference type="SAM" id="Phobius"/>
    </source>
</evidence>
<accession>A0A225WRW1</accession>
<gene>
    <name evidence="8" type="ORF">PHMEG_0005881</name>
</gene>
<feature type="transmembrane region" description="Helical" evidence="6">
    <location>
        <begin position="94"/>
        <end position="114"/>
    </location>
</feature>
<sequence length="297" mass="33738">MEGNYNPAMWMLEVTRPGVGNDNGDMTDFITVCKESRHFEELGAGMTSEGVLRPLPSVPALAYDVKCAATKLARAMFLMRRFFLIYWRTASYNLTRFFISVVLGLLFGLTHYSIHTYKDVWYFVASTIVETPYVFVSALLFVTIIFPMVEFTGFVTFLTYWLYLSWHSLWHAYVGYIMSYVMPTVDVATIFGVLIISIFLLFSGFNPPCDSIPQGYKSIYDIDPMKYSLAILTAIGFGDCSTDRSGAGCNTLSGDPPTCFAIKHSELHKNVAFMVIFIILYRILVLLALRFINHMKR</sequence>
<keyword evidence="5 6" id="KW-0472">Membrane</keyword>
<keyword evidence="2" id="KW-0813">Transport</keyword>
<dbReference type="STRING" id="4795.A0A225WRW1"/>
<dbReference type="InterPro" id="IPR013525">
    <property type="entry name" value="ABC2_TM"/>
</dbReference>
<name>A0A225WRW1_9STRA</name>
<dbReference type="Proteomes" id="UP000198211">
    <property type="component" value="Unassembled WGS sequence"/>
</dbReference>
<comment type="subcellular location">
    <subcellularLocation>
        <location evidence="1">Membrane</location>
        <topology evidence="1">Multi-pass membrane protein</topology>
    </subcellularLocation>
</comment>
<protein>
    <submittedName>
        <fullName evidence="8">Pleiotropic drug resistance protein transporter</fullName>
    </submittedName>
</protein>
<keyword evidence="3 6" id="KW-0812">Transmembrane</keyword>
<reference evidence="9" key="1">
    <citation type="submission" date="2017-03" db="EMBL/GenBank/DDBJ databases">
        <title>Phytopthora megakarya and P. palmivora, two closely related causual agents of cacao black pod achieved similar genome size and gene model numbers by different mechanisms.</title>
        <authorList>
            <person name="Ali S."/>
            <person name="Shao J."/>
            <person name="Larry D.J."/>
            <person name="Kronmiller B."/>
            <person name="Shen D."/>
            <person name="Strem M.D."/>
            <person name="Melnick R.L."/>
            <person name="Guiltinan M.J."/>
            <person name="Tyler B.M."/>
            <person name="Meinhardt L.W."/>
            <person name="Bailey B.A."/>
        </authorList>
    </citation>
    <scope>NUCLEOTIDE SEQUENCE [LARGE SCALE GENOMIC DNA]</scope>
    <source>
        <strain evidence="9">zdho120</strain>
    </source>
</reference>
<evidence type="ECO:0000256" key="2">
    <source>
        <dbReference type="ARBA" id="ARBA00022448"/>
    </source>
</evidence>
<dbReference type="GO" id="GO:0016020">
    <property type="term" value="C:membrane"/>
    <property type="evidence" value="ECO:0007669"/>
    <property type="project" value="UniProtKB-SubCell"/>
</dbReference>
<evidence type="ECO:0000313" key="8">
    <source>
        <dbReference type="EMBL" id="OWZ19807.1"/>
    </source>
</evidence>
<dbReference type="OrthoDB" id="66620at2759"/>
<evidence type="ECO:0000256" key="5">
    <source>
        <dbReference type="ARBA" id="ARBA00023136"/>
    </source>
</evidence>
<evidence type="ECO:0000313" key="9">
    <source>
        <dbReference type="Proteomes" id="UP000198211"/>
    </source>
</evidence>
<dbReference type="AlphaFoldDB" id="A0A225WRW1"/>
<dbReference type="GO" id="GO:0140359">
    <property type="term" value="F:ABC-type transporter activity"/>
    <property type="evidence" value="ECO:0007669"/>
    <property type="project" value="InterPro"/>
</dbReference>
<evidence type="ECO:0000256" key="3">
    <source>
        <dbReference type="ARBA" id="ARBA00022692"/>
    </source>
</evidence>
<feature type="transmembrane region" description="Helical" evidence="6">
    <location>
        <begin position="134"/>
        <end position="163"/>
    </location>
</feature>
<feature type="domain" description="ABC-2 type transporter transmembrane" evidence="7">
    <location>
        <begin position="115"/>
        <end position="235"/>
    </location>
</feature>
<evidence type="ECO:0000256" key="4">
    <source>
        <dbReference type="ARBA" id="ARBA00022989"/>
    </source>
</evidence>
<evidence type="ECO:0000256" key="1">
    <source>
        <dbReference type="ARBA" id="ARBA00004141"/>
    </source>
</evidence>
<feature type="transmembrane region" description="Helical" evidence="6">
    <location>
        <begin position="175"/>
        <end position="202"/>
    </location>
</feature>
<proteinExistence type="predicted"/>
<dbReference type="EMBL" id="NBNE01000398">
    <property type="protein sequence ID" value="OWZ19807.1"/>
    <property type="molecule type" value="Genomic_DNA"/>
</dbReference>
<keyword evidence="9" id="KW-1185">Reference proteome</keyword>
<comment type="caution">
    <text evidence="8">The sequence shown here is derived from an EMBL/GenBank/DDBJ whole genome shotgun (WGS) entry which is preliminary data.</text>
</comment>